<feature type="domain" description="Obg" evidence="10">
    <location>
        <begin position="6"/>
        <end position="164"/>
    </location>
</feature>
<protein>
    <recommendedName>
        <fullName evidence="8">GTPase Obg</fullName>
        <ecNumber evidence="8">3.6.5.-</ecNumber>
    </recommendedName>
    <alternativeName>
        <fullName evidence="8">GTP-binding protein Obg</fullName>
    </alternativeName>
</protein>
<dbReference type="EMBL" id="DRUY01000069">
    <property type="protein sequence ID" value="HHI65300.1"/>
    <property type="molecule type" value="Genomic_DNA"/>
</dbReference>
<dbReference type="EC" id="3.6.5.-" evidence="8"/>
<proteinExistence type="inferred from homology"/>
<dbReference type="FunFam" id="2.70.210.12:FF:000001">
    <property type="entry name" value="GTPase Obg"/>
    <property type="match status" value="1"/>
</dbReference>
<feature type="domain" description="OBG-type G" evidence="9">
    <location>
        <begin position="165"/>
        <end position="330"/>
    </location>
</feature>
<dbReference type="GO" id="GO:0042254">
    <property type="term" value="P:ribosome biogenesis"/>
    <property type="evidence" value="ECO:0007669"/>
    <property type="project" value="UniProtKB-UniRule"/>
</dbReference>
<dbReference type="InterPro" id="IPR006073">
    <property type="entry name" value="GTP-bd"/>
</dbReference>
<dbReference type="InterPro" id="IPR006169">
    <property type="entry name" value="GTP1_OBG_dom"/>
</dbReference>
<comment type="similarity">
    <text evidence="1 8">Belongs to the TRAFAC class OBG-HflX-like GTPase superfamily. OBG GTPase family.</text>
</comment>
<dbReference type="PANTHER" id="PTHR11702">
    <property type="entry name" value="DEVELOPMENTALLY REGULATED GTP-BINDING PROTEIN-RELATED"/>
    <property type="match status" value="1"/>
</dbReference>
<keyword evidence="2 8" id="KW-0963">Cytoplasm</keyword>
<reference evidence="11" key="1">
    <citation type="journal article" date="2020" name="mSystems">
        <title>Genome- and Community-Level Interaction Insights into Carbon Utilization and Element Cycling Functions of Hydrothermarchaeota in Hydrothermal Sediment.</title>
        <authorList>
            <person name="Zhou Z."/>
            <person name="Liu Y."/>
            <person name="Xu W."/>
            <person name="Pan J."/>
            <person name="Luo Z.H."/>
            <person name="Li M."/>
        </authorList>
    </citation>
    <scope>NUCLEOTIDE SEQUENCE [LARGE SCALE GENOMIC DNA]</scope>
    <source>
        <strain evidence="11">SpSt-1019</strain>
    </source>
</reference>
<dbReference type="InterPro" id="IPR036726">
    <property type="entry name" value="GTP1_OBG_dom_sf"/>
</dbReference>
<keyword evidence="5 8" id="KW-0378">Hydrolase</keyword>
<evidence type="ECO:0000256" key="8">
    <source>
        <dbReference type="HAMAP-Rule" id="MF_01454"/>
    </source>
</evidence>
<gene>
    <name evidence="11" type="primary">obgE</name>
    <name evidence="8" type="synonym">obg</name>
    <name evidence="11" type="ORF">ENL70_01955</name>
</gene>
<evidence type="ECO:0000256" key="2">
    <source>
        <dbReference type="ARBA" id="ARBA00022490"/>
    </source>
</evidence>
<name>A0A7C5KCE4_9BACT</name>
<dbReference type="PRINTS" id="PR00326">
    <property type="entry name" value="GTP1OBG"/>
</dbReference>
<dbReference type="SUPFAM" id="SSF52540">
    <property type="entry name" value="P-loop containing nucleoside triphosphate hydrolases"/>
    <property type="match status" value="1"/>
</dbReference>
<evidence type="ECO:0000256" key="3">
    <source>
        <dbReference type="ARBA" id="ARBA00022723"/>
    </source>
</evidence>
<keyword evidence="3 8" id="KW-0479">Metal-binding</keyword>
<dbReference type="PIRSF" id="PIRSF002401">
    <property type="entry name" value="GTP_bd_Obg/CgtA"/>
    <property type="match status" value="1"/>
</dbReference>
<comment type="caution">
    <text evidence="11">The sequence shown here is derived from an EMBL/GenBank/DDBJ whole genome shotgun (WGS) entry which is preliminary data.</text>
</comment>
<feature type="binding site" evidence="8">
    <location>
        <position position="178"/>
    </location>
    <ligand>
        <name>Mg(2+)</name>
        <dbReference type="ChEBI" id="CHEBI:18420"/>
    </ligand>
</feature>
<dbReference type="Pfam" id="PF01926">
    <property type="entry name" value="MMR_HSR1"/>
    <property type="match status" value="1"/>
</dbReference>
<feature type="binding site" evidence="8">
    <location>
        <position position="198"/>
    </location>
    <ligand>
        <name>Mg(2+)</name>
        <dbReference type="ChEBI" id="CHEBI:18420"/>
    </ligand>
</feature>
<evidence type="ECO:0000313" key="11">
    <source>
        <dbReference type="EMBL" id="HHI65300.1"/>
    </source>
</evidence>
<comment type="subunit">
    <text evidence="8">Monomer.</text>
</comment>
<dbReference type="HAMAP" id="MF_01454">
    <property type="entry name" value="GTPase_Obg"/>
    <property type="match status" value="1"/>
</dbReference>
<evidence type="ECO:0000259" key="9">
    <source>
        <dbReference type="PROSITE" id="PS51710"/>
    </source>
</evidence>
<evidence type="ECO:0000256" key="5">
    <source>
        <dbReference type="ARBA" id="ARBA00022801"/>
    </source>
</evidence>
<dbReference type="InterPro" id="IPR045086">
    <property type="entry name" value="OBG_GTPase"/>
</dbReference>
<dbReference type="NCBIfam" id="NF008956">
    <property type="entry name" value="PRK12299.1"/>
    <property type="match status" value="1"/>
</dbReference>
<dbReference type="GO" id="GO:0043022">
    <property type="term" value="F:ribosome binding"/>
    <property type="evidence" value="ECO:0007669"/>
    <property type="project" value="UniProtKB-ARBA"/>
</dbReference>
<evidence type="ECO:0000256" key="1">
    <source>
        <dbReference type="ARBA" id="ARBA00007699"/>
    </source>
</evidence>
<dbReference type="InterPro" id="IPR031167">
    <property type="entry name" value="G_OBG"/>
</dbReference>
<evidence type="ECO:0000256" key="6">
    <source>
        <dbReference type="ARBA" id="ARBA00022842"/>
    </source>
</evidence>
<dbReference type="NCBIfam" id="NF008955">
    <property type="entry name" value="PRK12297.1"/>
    <property type="match status" value="1"/>
</dbReference>
<organism evidence="11">
    <name type="scientific">Thermodesulfobium narugense</name>
    <dbReference type="NCBI Taxonomy" id="184064"/>
    <lineage>
        <taxon>Bacteria</taxon>
        <taxon>Pseudomonadati</taxon>
        <taxon>Thermodesulfobiota</taxon>
        <taxon>Thermodesulfobiia</taxon>
        <taxon>Thermodesulfobiales</taxon>
        <taxon>Thermodesulfobiaceae</taxon>
        <taxon>Thermodesulfobium</taxon>
    </lineage>
</organism>
<keyword evidence="7 8" id="KW-0342">GTP-binding</keyword>
<feature type="binding site" evidence="8">
    <location>
        <begin position="196"/>
        <end position="200"/>
    </location>
    <ligand>
        <name>GTP</name>
        <dbReference type="ChEBI" id="CHEBI:37565"/>
    </ligand>
</feature>
<dbReference type="InterPro" id="IPR014100">
    <property type="entry name" value="GTP-bd_Obg/CgtA"/>
</dbReference>
<dbReference type="CDD" id="cd01898">
    <property type="entry name" value="Obg"/>
    <property type="match status" value="1"/>
</dbReference>
<dbReference type="NCBIfam" id="TIGR00231">
    <property type="entry name" value="small_GTP"/>
    <property type="match status" value="1"/>
</dbReference>
<dbReference type="PROSITE" id="PS51710">
    <property type="entry name" value="G_OBG"/>
    <property type="match status" value="1"/>
</dbReference>
<keyword evidence="4 8" id="KW-0547">Nucleotide-binding</keyword>
<feature type="binding site" evidence="8">
    <location>
        <begin position="217"/>
        <end position="220"/>
    </location>
    <ligand>
        <name>GTP</name>
        <dbReference type="ChEBI" id="CHEBI:37565"/>
    </ligand>
</feature>
<dbReference type="Gene3D" id="2.70.210.12">
    <property type="entry name" value="GTP1/OBG domain"/>
    <property type="match status" value="1"/>
</dbReference>
<dbReference type="GO" id="GO:0003924">
    <property type="term" value="F:GTPase activity"/>
    <property type="evidence" value="ECO:0007669"/>
    <property type="project" value="UniProtKB-UniRule"/>
</dbReference>
<accession>A0A7C5KCE4</accession>
<feature type="binding site" evidence="8">
    <location>
        <begin position="171"/>
        <end position="178"/>
    </location>
    <ligand>
        <name>GTP</name>
        <dbReference type="ChEBI" id="CHEBI:37565"/>
    </ligand>
</feature>
<comment type="subcellular location">
    <subcellularLocation>
        <location evidence="8">Cytoplasm</location>
    </subcellularLocation>
</comment>
<dbReference type="InterPro" id="IPR006074">
    <property type="entry name" value="GTP1-OBG_CS"/>
</dbReference>
<dbReference type="InterPro" id="IPR005225">
    <property type="entry name" value="Small_GTP-bd"/>
</dbReference>
<dbReference type="Gene3D" id="3.40.50.300">
    <property type="entry name" value="P-loop containing nucleotide triphosphate hydrolases"/>
    <property type="match status" value="1"/>
</dbReference>
<dbReference type="PROSITE" id="PS51883">
    <property type="entry name" value="OBG"/>
    <property type="match status" value="1"/>
</dbReference>
<dbReference type="PANTHER" id="PTHR11702:SF31">
    <property type="entry name" value="MITOCHONDRIAL RIBOSOME-ASSOCIATED GTPASE 2"/>
    <property type="match status" value="1"/>
</dbReference>
<evidence type="ECO:0000259" key="10">
    <source>
        <dbReference type="PROSITE" id="PS51883"/>
    </source>
</evidence>
<dbReference type="SUPFAM" id="SSF82051">
    <property type="entry name" value="Obg GTP-binding protein N-terminal domain"/>
    <property type="match status" value="1"/>
</dbReference>
<dbReference type="PROSITE" id="PS00905">
    <property type="entry name" value="GTP1_OBG"/>
    <property type="match status" value="1"/>
</dbReference>
<dbReference type="Pfam" id="PF01018">
    <property type="entry name" value="GTP1_OBG"/>
    <property type="match status" value="1"/>
</dbReference>
<feature type="binding site" evidence="8">
    <location>
        <begin position="311"/>
        <end position="313"/>
    </location>
    <ligand>
        <name>GTP</name>
        <dbReference type="ChEBI" id="CHEBI:37565"/>
    </ligand>
</feature>
<comment type="function">
    <text evidence="8">An essential GTPase which binds GTP, GDP and possibly (p)ppGpp with moderate affinity, with high nucleotide exchange rates and a fairly low GTP hydrolysis rate. Plays a role in control of the cell cycle, stress response, ribosome biogenesis and in those bacteria that undergo differentiation, in morphogenesis control.</text>
</comment>
<keyword evidence="6 8" id="KW-0460">Magnesium</keyword>
<evidence type="ECO:0000256" key="4">
    <source>
        <dbReference type="ARBA" id="ARBA00022741"/>
    </source>
</evidence>
<comment type="cofactor">
    <cofactor evidence="8">
        <name>Mg(2+)</name>
        <dbReference type="ChEBI" id="CHEBI:18420"/>
    </cofactor>
</comment>
<dbReference type="GO" id="GO:0005737">
    <property type="term" value="C:cytoplasm"/>
    <property type="evidence" value="ECO:0007669"/>
    <property type="project" value="UniProtKB-SubCell"/>
</dbReference>
<evidence type="ECO:0000256" key="7">
    <source>
        <dbReference type="ARBA" id="ARBA00023134"/>
    </source>
</evidence>
<sequence length="336" mass="36667">MSLKSYIFPDTARVKFVGGHGGRGCVSFRREKYIPKGGPDGGDGGRGANIYLVASKEVSDLSFFKANTKLVGKNGEPGSSKKMHGKDADDLYFYVPIGTLVRDSNTNEIICDLDYNGKVFLIAKGGKGGLGNANFATPTNRIPHYAQEGEPGEEKEVLLELKIIADASFIGLPNAGKSSLLNALTNAKAVVGEYSFTTLKPVLGVLSDKDKSVVLADIPGIIEGASRGRGLGNIFLRHIERSNSLIFVLDISQDPINDYNTILKELKEYNRDLLQKKRILLLNKRDLVDVSAQERLLSYFKNLNERVVAISAKNSEDVEALKSIILEFVTESKILV</sequence>
<feature type="binding site" evidence="8">
    <location>
        <begin position="283"/>
        <end position="286"/>
    </location>
    <ligand>
        <name>GTP</name>
        <dbReference type="ChEBI" id="CHEBI:37565"/>
    </ligand>
</feature>
<dbReference type="GO" id="GO:0000287">
    <property type="term" value="F:magnesium ion binding"/>
    <property type="evidence" value="ECO:0007669"/>
    <property type="project" value="InterPro"/>
</dbReference>
<dbReference type="GO" id="GO:0005525">
    <property type="term" value="F:GTP binding"/>
    <property type="evidence" value="ECO:0007669"/>
    <property type="project" value="UniProtKB-UniRule"/>
</dbReference>
<dbReference type="NCBIfam" id="TIGR02729">
    <property type="entry name" value="Obg_CgtA"/>
    <property type="match status" value="1"/>
</dbReference>
<dbReference type="InterPro" id="IPR027417">
    <property type="entry name" value="P-loop_NTPase"/>
</dbReference>
<dbReference type="AlphaFoldDB" id="A0A7C5KCE4"/>